<feature type="transmembrane region" description="Helical" evidence="1">
    <location>
        <begin position="276"/>
        <end position="296"/>
    </location>
</feature>
<keyword evidence="1" id="KW-1133">Transmembrane helix</keyword>
<reference evidence="3" key="2">
    <citation type="submission" date="2015-01" db="EMBL/GenBank/DDBJ databases">
        <title>Evolutionary Origins and Diversification of the Mycorrhizal Mutualists.</title>
        <authorList>
            <consortium name="DOE Joint Genome Institute"/>
            <consortium name="Mycorrhizal Genomics Consortium"/>
            <person name="Kohler A."/>
            <person name="Kuo A."/>
            <person name="Nagy L.G."/>
            <person name="Floudas D."/>
            <person name="Copeland A."/>
            <person name="Barry K.W."/>
            <person name="Cichocki N."/>
            <person name="Veneault-Fourrey C."/>
            <person name="LaButti K."/>
            <person name="Lindquist E.A."/>
            <person name="Lipzen A."/>
            <person name="Lundell T."/>
            <person name="Morin E."/>
            <person name="Murat C."/>
            <person name="Riley R."/>
            <person name="Ohm R."/>
            <person name="Sun H."/>
            <person name="Tunlid A."/>
            <person name="Henrissat B."/>
            <person name="Grigoriev I.V."/>
            <person name="Hibbett D.S."/>
            <person name="Martin F."/>
        </authorList>
    </citation>
    <scope>NUCLEOTIDE SEQUENCE [LARGE SCALE GENOMIC DNA]</scope>
    <source>
        <strain evidence="3">MUT 4182</strain>
    </source>
</reference>
<gene>
    <name evidence="2" type="ORF">M407DRAFT_26800</name>
</gene>
<reference evidence="2 3" key="1">
    <citation type="submission" date="2014-04" db="EMBL/GenBank/DDBJ databases">
        <authorList>
            <consortium name="DOE Joint Genome Institute"/>
            <person name="Kuo A."/>
            <person name="Girlanda M."/>
            <person name="Perotto S."/>
            <person name="Kohler A."/>
            <person name="Nagy L.G."/>
            <person name="Floudas D."/>
            <person name="Copeland A."/>
            <person name="Barry K.W."/>
            <person name="Cichocki N."/>
            <person name="Veneault-Fourrey C."/>
            <person name="LaButti K."/>
            <person name="Lindquist E.A."/>
            <person name="Lipzen A."/>
            <person name="Lundell T."/>
            <person name="Morin E."/>
            <person name="Murat C."/>
            <person name="Sun H."/>
            <person name="Tunlid A."/>
            <person name="Henrissat B."/>
            <person name="Grigoriev I.V."/>
            <person name="Hibbett D.S."/>
            <person name="Martin F."/>
            <person name="Nordberg H.P."/>
            <person name="Cantor M.N."/>
            <person name="Hua S.X."/>
        </authorList>
    </citation>
    <scope>NUCLEOTIDE SEQUENCE [LARGE SCALE GENOMIC DNA]</scope>
    <source>
        <strain evidence="2 3">MUT 4182</strain>
    </source>
</reference>
<keyword evidence="1" id="KW-0472">Membrane</keyword>
<feature type="transmembrane region" description="Helical" evidence="1">
    <location>
        <begin position="308"/>
        <end position="326"/>
    </location>
</feature>
<dbReference type="InterPro" id="IPR001202">
    <property type="entry name" value="WW_dom"/>
</dbReference>
<organism evidence="2 3">
    <name type="scientific">Tulasnella calospora MUT 4182</name>
    <dbReference type="NCBI Taxonomy" id="1051891"/>
    <lineage>
        <taxon>Eukaryota</taxon>
        <taxon>Fungi</taxon>
        <taxon>Dikarya</taxon>
        <taxon>Basidiomycota</taxon>
        <taxon>Agaricomycotina</taxon>
        <taxon>Agaricomycetes</taxon>
        <taxon>Cantharellales</taxon>
        <taxon>Tulasnellaceae</taxon>
        <taxon>Tulasnella</taxon>
    </lineage>
</organism>
<evidence type="ECO:0000313" key="2">
    <source>
        <dbReference type="EMBL" id="KIO23737.1"/>
    </source>
</evidence>
<feature type="transmembrane region" description="Helical" evidence="1">
    <location>
        <begin position="356"/>
        <end position="377"/>
    </location>
</feature>
<keyword evidence="1" id="KW-0812">Transmembrane</keyword>
<sequence length="418" mass="46635">MVSSNNSSQALGTFVLRLRPTPPSHLDKFSGPLGNQIPINLERVVPPLSLVAESSRSGNESELGWTEFTHPDGNRYYWHEEMKIVTSNDPRTAYFDSVLRAARRSIEDSAQAQNADIQNAEAFLLVAAIRRDAVDINYYMVDHVKSIPFWLQAASVDRELLGIEPYESGDHLLLALRTEYWTHLESYPSHRAVTESAVDELTCLLLHSGIGARLDRLQGLDAFVTGQLKPSIVLSIIELLCFNLPKRTFYQLSELWNGRLVYIRHWDRFLREYRGMCLRMACVSGGIIWVMDSLTTLLLSSKSLNSEVVAAALLGSIALFTSLFLYERHSNTRLGTAMDVSAYVSRGESFQHGLRPLSIILSLPQALTIWAGLLFQIGLIGLVKTSDEYRTEAANPLAWIVPPVVASLVLLTAGSGWM</sequence>
<evidence type="ECO:0008006" key="4">
    <source>
        <dbReference type="Google" id="ProtNLM"/>
    </source>
</evidence>
<protein>
    <recommendedName>
        <fullName evidence="4">WW domain-containing protein</fullName>
    </recommendedName>
</protein>
<dbReference type="HOGENOM" id="CLU_015091_3_3_1"/>
<accession>A0A0C3LQM7</accession>
<dbReference type="AlphaFoldDB" id="A0A0C3LQM7"/>
<name>A0A0C3LQM7_9AGAM</name>
<proteinExistence type="predicted"/>
<keyword evidence="3" id="KW-1185">Reference proteome</keyword>
<evidence type="ECO:0000256" key="1">
    <source>
        <dbReference type="SAM" id="Phobius"/>
    </source>
</evidence>
<dbReference type="EMBL" id="KN823077">
    <property type="protein sequence ID" value="KIO23737.1"/>
    <property type="molecule type" value="Genomic_DNA"/>
</dbReference>
<dbReference type="CDD" id="cd00201">
    <property type="entry name" value="WW"/>
    <property type="match status" value="1"/>
</dbReference>
<dbReference type="OrthoDB" id="2674421at2759"/>
<feature type="transmembrane region" description="Helical" evidence="1">
    <location>
        <begin position="397"/>
        <end position="417"/>
    </location>
</feature>
<evidence type="ECO:0000313" key="3">
    <source>
        <dbReference type="Proteomes" id="UP000054248"/>
    </source>
</evidence>
<dbReference type="Proteomes" id="UP000054248">
    <property type="component" value="Unassembled WGS sequence"/>
</dbReference>